<feature type="region of interest" description="Disordered" evidence="1">
    <location>
        <begin position="63"/>
        <end position="88"/>
    </location>
</feature>
<evidence type="ECO:0000313" key="3">
    <source>
        <dbReference type="Proteomes" id="UP000176562"/>
    </source>
</evidence>
<dbReference type="AlphaFoldDB" id="A0A1D9MAE2"/>
<protein>
    <submittedName>
        <fullName evidence="2">Uncharacterized protein</fullName>
    </submittedName>
</protein>
<dbReference type="STRING" id="1850250.LPB142_05395"/>
<keyword evidence="3" id="KW-1185">Reference proteome</keyword>
<name>A0A1D9MAE2_9RHOB</name>
<accession>A0A1D9MAE2</accession>
<feature type="region of interest" description="Disordered" evidence="1">
    <location>
        <begin position="1"/>
        <end position="23"/>
    </location>
</feature>
<feature type="compositionally biased region" description="Low complexity" evidence="1">
    <location>
        <begin position="63"/>
        <end position="80"/>
    </location>
</feature>
<gene>
    <name evidence="2" type="ORF">LPB142_05395</name>
</gene>
<sequence>MTQISATALSALTSRGTRTEAATAAAANELEGGDIRSAFEDLYGRDSTAGPRPLDEIAQTVMAAQAATAPAPEEPAASPAPEAPPAPAVGVPMSSVIANIRERVDEAMSREDADAALQGFLTTRQDTEAVDARLARASAESLFAARISS</sequence>
<feature type="compositionally biased region" description="Polar residues" evidence="1">
    <location>
        <begin position="1"/>
        <end position="15"/>
    </location>
</feature>
<dbReference type="EMBL" id="CP017781">
    <property type="protein sequence ID" value="AOZ68824.1"/>
    <property type="molecule type" value="Genomic_DNA"/>
</dbReference>
<dbReference type="RefSeq" id="WP_071165745.1">
    <property type="nucleotide sequence ID" value="NZ_CP017781.1"/>
</dbReference>
<organism evidence="2 3">
    <name type="scientific">Rhodobacter xanthinilyticus</name>
    <dbReference type="NCBI Taxonomy" id="1850250"/>
    <lineage>
        <taxon>Bacteria</taxon>
        <taxon>Pseudomonadati</taxon>
        <taxon>Pseudomonadota</taxon>
        <taxon>Alphaproteobacteria</taxon>
        <taxon>Rhodobacterales</taxon>
        <taxon>Rhodobacter group</taxon>
        <taxon>Rhodobacter</taxon>
    </lineage>
</organism>
<dbReference type="KEGG" id="rhp:LPB142_05395"/>
<reference evidence="2 3" key="1">
    <citation type="submission" date="2016-10" db="EMBL/GenBank/DDBJ databases">
        <title>Rhodobacter sp. LPB0142, isolated from sea water.</title>
        <authorList>
            <person name="Kim E."/>
            <person name="Yi H."/>
        </authorList>
    </citation>
    <scope>NUCLEOTIDE SEQUENCE [LARGE SCALE GENOMIC DNA]</scope>
    <source>
        <strain evidence="2 3">LPB0142</strain>
    </source>
</reference>
<evidence type="ECO:0000256" key="1">
    <source>
        <dbReference type="SAM" id="MobiDB-lite"/>
    </source>
</evidence>
<evidence type="ECO:0000313" key="2">
    <source>
        <dbReference type="EMBL" id="AOZ68824.1"/>
    </source>
</evidence>
<proteinExistence type="predicted"/>
<dbReference type="Proteomes" id="UP000176562">
    <property type="component" value="Chromosome"/>
</dbReference>